<evidence type="ECO:0000256" key="3">
    <source>
        <dbReference type="SAM" id="MobiDB-lite"/>
    </source>
</evidence>
<dbReference type="PANTHER" id="PTHR42885">
    <property type="entry name" value="HISTIDINOL-PHOSPHATE AMINOTRANSFERASE-RELATED"/>
    <property type="match status" value="1"/>
</dbReference>
<evidence type="ECO:0000256" key="1">
    <source>
        <dbReference type="ARBA" id="ARBA00001933"/>
    </source>
</evidence>
<keyword evidence="2" id="KW-0663">Pyridoxal phosphate</keyword>
<dbReference type="InterPro" id="IPR015421">
    <property type="entry name" value="PyrdxlP-dep_Trfase_major"/>
</dbReference>
<evidence type="ECO:0000313" key="5">
    <source>
        <dbReference type="EMBL" id="VEN73774.1"/>
    </source>
</evidence>
<dbReference type="EMBL" id="CAACVI010000012">
    <property type="protein sequence ID" value="VEN73774.1"/>
    <property type="molecule type" value="Genomic_DNA"/>
</dbReference>
<dbReference type="PANTHER" id="PTHR42885:SF1">
    <property type="entry name" value="THREONINE-PHOSPHATE DECARBOXYLASE"/>
    <property type="match status" value="1"/>
</dbReference>
<evidence type="ECO:0000256" key="2">
    <source>
        <dbReference type="ARBA" id="ARBA00022898"/>
    </source>
</evidence>
<dbReference type="Pfam" id="PF00155">
    <property type="entry name" value="Aminotran_1_2"/>
    <property type="match status" value="1"/>
</dbReference>
<organism evidence="5">
    <name type="scientific">uncultured Desulfobacteraceae bacterium</name>
    <dbReference type="NCBI Taxonomy" id="218296"/>
    <lineage>
        <taxon>Bacteria</taxon>
        <taxon>Pseudomonadati</taxon>
        <taxon>Thermodesulfobacteriota</taxon>
        <taxon>Desulfobacteria</taxon>
        <taxon>Desulfobacterales</taxon>
        <taxon>Desulfobacteraceae</taxon>
        <taxon>environmental samples</taxon>
    </lineage>
</organism>
<dbReference type="Gene3D" id="3.90.1150.10">
    <property type="entry name" value="Aspartate Aminotransferase, domain 1"/>
    <property type="match status" value="1"/>
</dbReference>
<protein>
    <recommendedName>
        <fullName evidence="4">Aminotransferase class I/classII large domain-containing protein</fullName>
    </recommendedName>
</protein>
<reference evidence="5" key="1">
    <citation type="submission" date="2019-01" db="EMBL/GenBank/DDBJ databases">
        <authorList>
            <consortium name="Genoscope - CEA"/>
            <person name="William W."/>
        </authorList>
    </citation>
    <scope>NUCLEOTIDE SEQUENCE</scope>
    <source>
        <strain evidence="5">CR-1</strain>
    </source>
</reference>
<accession>A0A484HJK8</accession>
<gene>
    <name evidence="5" type="ORF">EPICR_20243</name>
</gene>
<proteinExistence type="predicted"/>
<dbReference type="SUPFAM" id="SSF53383">
    <property type="entry name" value="PLP-dependent transferases"/>
    <property type="match status" value="1"/>
</dbReference>
<dbReference type="CDD" id="cd00609">
    <property type="entry name" value="AAT_like"/>
    <property type="match status" value="1"/>
</dbReference>
<dbReference type="Gene3D" id="3.40.640.10">
    <property type="entry name" value="Type I PLP-dependent aspartate aminotransferase-like (Major domain)"/>
    <property type="match status" value="1"/>
</dbReference>
<evidence type="ECO:0000259" key="4">
    <source>
        <dbReference type="Pfam" id="PF00155"/>
    </source>
</evidence>
<dbReference type="GO" id="GO:0030170">
    <property type="term" value="F:pyridoxal phosphate binding"/>
    <property type="evidence" value="ECO:0007669"/>
    <property type="project" value="InterPro"/>
</dbReference>
<dbReference type="InterPro" id="IPR015422">
    <property type="entry name" value="PyrdxlP-dep_Trfase_small"/>
</dbReference>
<feature type="domain" description="Aminotransferase class I/classII large" evidence="4">
    <location>
        <begin position="22"/>
        <end position="353"/>
    </location>
</feature>
<comment type="cofactor">
    <cofactor evidence="1">
        <name>pyridoxal 5'-phosphate</name>
        <dbReference type="ChEBI" id="CHEBI:597326"/>
    </cofactor>
</comment>
<feature type="region of interest" description="Disordered" evidence="3">
    <location>
        <begin position="1"/>
        <end position="30"/>
    </location>
</feature>
<dbReference type="AlphaFoldDB" id="A0A484HJK8"/>
<feature type="compositionally biased region" description="Basic and acidic residues" evidence="3">
    <location>
        <begin position="12"/>
        <end position="22"/>
    </location>
</feature>
<dbReference type="InterPro" id="IPR004839">
    <property type="entry name" value="Aminotransferase_I/II_large"/>
</dbReference>
<dbReference type="InterPro" id="IPR015424">
    <property type="entry name" value="PyrdxlP-dep_Trfase"/>
</dbReference>
<name>A0A484HJK8_9BACT</name>
<sequence>MLTGHGGNIHQMSRETGRRPSDFIDMSSNVNPLGPPQGLVDFLKEKMPGISALPEPDSRGAAACFARDAGLDPRRVLAGNGTSLFIHSAPLCLGIRNALIAGPTYSEYEYVCRLHGARVTFAHSRASEGFVPDLDRLADRARGTDAVFVCNPNNPTGALIPGEKIKALCRSLPDTRFVIDESYMAFADGESRHSVAGAGLDNAAVLISISKIFKIPGLRVGFVTAPPGMIRKFKDHLPPWSMNTLAQEAVSRLSETKKEMDAFIARTRLFLNREKETFRQRMEGIRGLALFPAAASFMLIQLPPGEKSGDVCHRLAADGILIRDCANFSGLGPGFVRVSFKDEAANLELARRLRDILTKGA</sequence>